<proteinExistence type="predicted"/>
<dbReference type="STRING" id="28181.BEN30_15430"/>
<name>A0A1E5Q4S5_9PROT</name>
<dbReference type="OrthoDB" id="5597599at2"/>
<dbReference type="AlphaFoldDB" id="A0A1E5Q4S5"/>
<organism evidence="1 2">
    <name type="scientific">Magnetovibrio blakemorei</name>
    <dbReference type="NCBI Taxonomy" id="28181"/>
    <lineage>
        <taxon>Bacteria</taxon>
        <taxon>Pseudomonadati</taxon>
        <taxon>Pseudomonadota</taxon>
        <taxon>Alphaproteobacteria</taxon>
        <taxon>Rhodospirillales</taxon>
        <taxon>Magnetovibrionaceae</taxon>
        <taxon>Magnetovibrio</taxon>
    </lineage>
</organism>
<protein>
    <recommendedName>
        <fullName evidence="3">Amidoligase enzyme</fullName>
    </recommendedName>
</protein>
<dbReference type="Pfam" id="PF12224">
    <property type="entry name" value="Amidoligase_2"/>
    <property type="match status" value="1"/>
</dbReference>
<evidence type="ECO:0008006" key="3">
    <source>
        <dbReference type="Google" id="ProtNLM"/>
    </source>
</evidence>
<sequence length="343" mass="38736">MANKTPDIRMPPSIQNMSGDIRKVGVEIEFAGLSSKQAAQLVAECFGGVVKLGDTPFVFSVEDTKWGDFRIELDTRFVHPEKDLADALEESGLSVNDENVQLVRDMDAQVREWVGKAAAGMVPTEIVSPPMALNELGMFSGLLESLRAHNAKGTDDGLMYSFGVHLNPEVACEDVDYLLAILRAYVLLSDWLRDQIDIDPTRKILPHIDPFPQSFAVKILDSDYAPNLDALIKDYFAMNPTRNRELDMLPLFKHLAPEVLARLTDDERIKARPTFHYRLPNTFLSDPDWSVAQEWNRWVAVEFLAADADNLRHLADRYLAQADGPITERLKEVRLWFKNLTNP</sequence>
<comment type="caution">
    <text evidence="1">The sequence shown here is derived from an EMBL/GenBank/DDBJ whole genome shotgun (WGS) entry which is preliminary data.</text>
</comment>
<keyword evidence="2" id="KW-1185">Reference proteome</keyword>
<reference evidence="2" key="1">
    <citation type="submission" date="2016-07" db="EMBL/GenBank/DDBJ databases">
        <authorList>
            <person name="Florea S."/>
            <person name="Webb J.S."/>
            <person name="Jaromczyk J."/>
            <person name="Schardl C.L."/>
        </authorList>
    </citation>
    <scope>NUCLEOTIDE SEQUENCE [LARGE SCALE GENOMIC DNA]</scope>
    <source>
        <strain evidence="2">MV-1</strain>
    </source>
</reference>
<accession>A0A1E5Q4S5</accession>
<dbReference type="InterPro" id="IPR022025">
    <property type="entry name" value="Amidoligase_2"/>
</dbReference>
<dbReference type="RefSeq" id="WP_069958967.1">
    <property type="nucleotide sequence ID" value="NZ_MCGG01000055.1"/>
</dbReference>
<dbReference type="Proteomes" id="UP000095347">
    <property type="component" value="Unassembled WGS sequence"/>
</dbReference>
<gene>
    <name evidence="1" type="ORF">BEN30_15430</name>
</gene>
<evidence type="ECO:0000313" key="1">
    <source>
        <dbReference type="EMBL" id="OEJ65078.1"/>
    </source>
</evidence>
<evidence type="ECO:0000313" key="2">
    <source>
        <dbReference type="Proteomes" id="UP000095347"/>
    </source>
</evidence>
<dbReference type="EMBL" id="MCGG01000055">
    <property type="protein sequence ID" value="OEJ65078.1"/>
    <property type="molecule type" value="Genomic_DNA"/>
</dbReference>